<dbReference type="AlphaFoldDB" id="G5IH05"/>
<feature type="transmembrane region" description="Helical" evidence="1">
    <location>
        <begin position="61"/>
        <end position="81"/>
    </location>
</feature>
<accession>G5IH05</accession>
<feature type="transmembrane region" description="Helical" evidence="1">
    <location>
        <begin position="137"/>
        <end position="157"/>
    </location>
</feature>
<dbReference type="Proteomes" id="UP000005384">
    <property type="component" value="Unassembled WGS sequence"/>
</dbReference>
<keyword evidence="1" id="KW-0472">Membrane</keyword>
<dbReference type="RefSeq" id="WP_006780762.1">
    <property type="nucleotide sequence ID" value="NZ_CP040506.1"/>
</dbReference>
<protein>
    <recommendedName>
        <fullName evidence="4">DUF2178 domain-containing protein</fullName>
    </recommendedName>
</protein>
<organism evidence="2 3">
    <name type="scientific">Hungatella hathewayi WAL-18680</name>
    <dbReference type="NCBI Taxonomy" id="742737"/>
    <lineage>
        <taxon>Bacteria</taxon>
        <taxon>Bacillati</taxon>
        <taxon>Bacillota</taxon>
        <taxon>Clostridia</taxon>
        <taxon>Lachnospirales</taxon>
        <taxon>Lachnospiraceae</taxon>
        <taxon>Hungatella</taxon>
    </lineage>
</organism>
<feature type="transmembrane region" description="Helical" evidence="1">
    <location>
        <begin position="21"/>
        <end position="41"/>
    </location>
</feature>
<evidence type="ECO:0000313" key="3">
    <source>
        <dbReference type="Proteomes" id="UP000005384"/>
    </source>
</evidence>
<comment type="caution">
    <text evidence="2">The sequence shown here is derived from an EMBL/GenBank/DDBJ whole genome shotgun (WGS) entry which is preliminary data.</text>
</comment>
<proteinExistence type="predicted"/>
<evidence type="ECO:0000313" key="2">
    <source>
        <dbReference type="EMBL" id="EHI59226.1"/>
    </source>
</evidence>
<dbReference type="HOGENOM" id="CLU_1633149_0_0_9"/>
<dbReference type="EMBL" id="ADLN01000070">
    <property type="protein sequence ID" value="EHI59226.1"/>
    <property type="molecule type" value="Genomic_DNA"/>
</dbReference>
<reference evidence="2 3" key="1">
    <citation type="submission" date="2011-08" db="EMBL/GenBank/DDBJ databases">
        <title>The Genome Sequence of Clostridium hathewayi WAL-18680.</title>
        <authorList>
            <consortium name="The Broad Institute Genome Sequencing Platform"/>
            <person name="Earl A."/>
            <person name="Ward D."/>
            <person name="Feldgarden M."/>
            <person name="Gevers D."/>
            <person name="Finegold S.M."/>
            <person name="Summanen P.H."/>
            <person name="Molitoris D.R."/>
            <person name="Song M."/>
            <person name="Daigneault M."/>
            <person name="Allen-Vercoe E."/>
            <person name="Young S.K."/>
            <person name="Zeng Q."/>
            <person name="Gargeya S."/>
            <person name="Fitzgerald M."/>
            <person name="Haas B."/>
            <person name="Abouelleil A."/>
            <person name="Alvarado L."/>
            <person name="Arachchi H.M."/>
            <person name="Berlin A."/>
            <person name="Brown A."/>
            <person name="Chapman S.B."/>
            <person name="Chen Z."/>
            <person name="Dunbar C."/>
            <person name="Freedman E."/>
            <person name="Gearin G."/>
            <person name="Gellesch M."/>
            <person name="Goldberg J."/>
            <person name="Griggs A."/>
            <person name="Gujja S."/>
            <person name="Heiman D."/>
            <person name="Howarth C."/>
            <person name="Larson L."/>
            <person name="Lui A."/>
            <person name="MacDonald P.J.P."/>
            <person name="Montmayeur A."/>
            <person name="Murphy C."/>
            <person name="Neiman D."/>
            <person name="Pearson M."/>
            <person name="Priest M."/>
            <person name="Roberts A."/>
            <person name="Saif S."/>
            <person name="Shea T."/>
            <person name="Shenoy N."/>
            <person name="Sisk P."/>
            <person name="Stolte C."/>
            <person name="Sykes S."/>
            <person name="Wortman J."/>
            <person name="Nusbaum C."/>
            <person name="Birren B."/>
        </authorList>
    </citation>
    <scope>NUCLEOTIDE SEQUENCE [LARGE SCALE GENOMIC DNA]</scope>
    <source>
        <strain evidence="2 3">WAL-18680</strain>
    </source>
</reference>
<evidence type="ECO:0008006" key="4">
    <source>
        <dbReference type="Google" id="ProtNLM"/>
    </source>
</evidence>
<dbReference type="OrthoDB" id="1987646at2"/>
<evidence type="ECO:0000256" key="1">
    <source>
        <dbReference type="SAM" id="Phobius"/>
    </source>
</evidence>
<sequence>MWLNEMFIDSPIDFEKRCKRRITLGFVLAALGLAAVIIVMLVDHLPILYLEAGGSDFMEGFYVGAGGGLLGAGLVTAIKNMRYLKVPELKKRQEIIETDERNRMLGLRCWAYAGYSFFLVLYVGMLFAGLISKTVLSVLLVVGAVFAALLFIFKLVLQKAM</sequence>
<gene>
    <name evidence="2" type="ORF">HMPREF9473_02783</name>
</gene>
<name>G5IH05_9FIRM</name>
<keyword evidence="1" id="KW-1133">Transmembrane helix</keyword>
<feature type="transmembrane region" description="Helical" evidence="1">
    <location>
        <begin position="109"/>
        <end position="131"/>
    </location>
</feature>
<keyword evidence="1" id="KW-0812">Transmembrane</keyword>
<keyword evidence="3" id="KW-1185">Reference proteome</keyword>
<dbReference type="PATRIC" id="fig|742737.3.peg.2790"/>